<dbReference type="Proteomes" id="UP000325577">
    <property type="component" value="Linkage Group LG9"/>
</dbReference>
<accession>A0A5J4ZD87</accession>
<proteinExistence type="predicted"/>
<sequence>MATTMPKKMCLDVAADMGSADSLSFAGLVCVQDQHLKSQPRHVLPLPPGKNATRIQIQDPEFELGQSTPGSTANSPDKNSLADLLFSNGQLLPQGVPFQSNHSPVSKHVSFTDSSPTTRSSSKRSSDNESGPNKASRNQTNKDRTTASQSFGQKIFRSFATPCRNCRALEPSPSLKVHSSLQGNMKLHVRRAQASRAQASR</sequence>
<feature type="compositionally biased region" description="Polar residues" evidence="1">
    <location>
        <begin position="93"/>
        <end position="104"/>
    </location>
</feature>
<dbReference type="AlphaFoldDB" id="A0A5J4ZD87"/>
<name>A0A5J4ZD87_9ASTE</name>
<feature type="compositionally biased region" description="Low complexity" evidence="1">
    <location>
        <begin position="111"/>
        <end position="120"/>
    </location>
</feature>
<feature type="region of interest" description="Disordered" evidence="1">
    <location>
        <begin position="171"/>
        <end position="201"/>
    </location>
</feature>
<organism evidence="2 3">
    <name type="scientific">Nyssa sinensis</name>
    <dbReference type="NCBI Taxonomy" id="561372"/>
    <lineage>
        <taxon>Eukaryota</taxon>
        <taxon>Viridiplantae</taxon>
        <taxon>Streptophyta</taxon>
        <taxon>Embryophyta</taxon>
        <taxon>Tracheophyta</taxon>
        <taxon>Spermatophyta</taxon>
        <taxon>Magnoliopsida</taxon>
        <taxon>eudicotyledons</taxon>
        <taxon>Gunneridae</taxon>
        <taxon>Pentapetalae</taxon>
        <taxon>asterids</taxon>
        <taxon>Cornales</taxon>
        <taxon>Nyssaceae</taxon>
        <taxon>Nyssa</taxon>
    </lineage>
</organism>
<keyword evidence="3" id="KW-1185">Reference proteome</keyword>
<reference evidence="2 3" key="1">
    <citation type="submission" date="2019-09" db="EMBL/GenBank/DDBJ databases">
        <title>A chromosome-level genome assembly of the Chinese tupelo Nyssa sinensis.</title>
        <authorList>
            <person name="Yang X."/>
            <person name="Kang M."/>
            <person name="Yang Y."/>
            <person name="Xiong H."/>
            <person name="Wang M."/>
            <person name="Zhang Z."/>
            <person name="Wang Z."/>
            <person name="Wu H."/>
            <person name="Ma T."/>
            <person name="Liu J."/>
            <person name="Xi Z."/>
        </authorList>
    </citation>
    <scope>NUCLEOTIDE SEQUENCE [LARGE SCALE GENOMIC DNA]</scope>
    <source>
        <strain evidence="2">J267</strain>
        <tissue evidence="2">Leaf</tissue>
    </source>
</reference>
<gene>
    <name evidence="2" type="ORF">F0562_018543</name>
</gene>
<protein>
    <submittedName>
        <fullName evidence="2">Uncharacterized protein</fullName>
    </submittedName>
</protein>
<evidence type="ECO:0000256" key="1">
    <source>
        <dbReference type="SAM" id="MobiDB-lite"/>
    </source>
</evidence>
<feature type="region of interest" description="Disordered" evidence="1">
    <location>
        <begin position="93"/>
        <end position="151"/>
    </location>
</feature>
<dbReference type="EMBL" id="CM018052">
    <property type="protein sequence ID" value="KAA8515227.1"/>
    <property type="molecule type" value="Genomic_DNA"/>
</dbReference>
<evidence type="ECO:0000313" key="2">
    <source>
        <dbReference type="EMBL" id="KAA8515227.1"/>
    </source>
</evidence>
<dbReference type="OrthoDB" id="913503at2759"/>
<evidence type="ECO:0000313" key="3">
    <source>
        <dbReference type="Proteomes" id="UP000325577"/>
    </source>
</evidence>